<accession>A0ABX7BAZ9</accession>
<reference evidence="1" key="1">
    <citation type="submission" date="2021-02" db="EMBL/GenBank/DDBJ databases">
        <title>Skermanella TT6 skin isolate.</title>
        <authorList>
            <person name="Lee K."/>
            <person name="Ganzorig M."/>
        </authorList>
    </citation>
    <scope>NUCLEOTIDE SEQUENCE</scope>
    <source>
        <strain evidence="1">TT6</strain>
    </source>
</reference>
<proteinExistence type="predicted"/>
<keyword evidence="2" id="KW-1185">Reference proteome</keyword>
<dbReference type="RefSeq" id="WP_201079081.1">
    <property type="nucleotide sequence ID" value="NZ_CP067420.1"/>
</dbReference>
<protein>
    <submittedName>
        <fullName evidence="1">Uncharacterized protein</fullName>
    </submittedName>
</protein>
<evidence type="ECO:0000313" key="1">
    <source>
        <dbReference type="EMBL" id="QQP91309.1"/>
    </source>
</evidence>
<dbReference type="EMBL" id="CP067420">
    <property type="protein sequence ID" value="QQP91309.1"/>
    <property type="molecule type" value="Genomic_DNA"/>
</dbReference>
<dbReference type="Proteomes" id="UP000595197">
    <property type="component" value="Chromosome"/>
</dbReference>
<dbReference type="SUPFAM" id="SSF158791">
    <property type="entry name" value="MgtE N-terminal domain-like"/>
    <property type="match status" value="1"/>
</dbReference>
<organism evidence="1 2">
    <name type="scientific">Skermanella cutis</name>
    <dbReference type="NCBI Taxonomy" id="2775420"/>
    <lineage>
        <taxon>Bacteria</taxon>
        <taxon>Pseudomonadati</taxon>
        <taxon>Pseudomonadota</taxon>
        <taxon>Alphaproteobacteria</taxon>
        <taxon>Rhodospirillales</taxon>
        <taxon>Azospirillaceae</taxon>
        <taxon>Skermanella</taxon>
    </lineage>
</organism>
<sequence>MIDFDQLVEALQGHLGIAGDAVSDALSSLDGDHLEILARNLDPDEVVRMLEAAGVEANDLPPDQLADVLETLAEAVSEVADETEGRKPASAGREEA</sequence>
<gene>
    <name evidence="1" type="ORF">IGS68_08925</name>
</gene>
<evidence type="ECO:0000313" key="2">
    <source>
        <dbReference type="Proteomes" id="UP000595197"/>
    </source>
</evidence>
<name>A0ABX7BAZ9_9PROT</name>